<dbReference type="AlphaFoldDB" id="A0A949JYR3"/>
<feature type="transmembrane region" description="Helical" evidence="1">
    <location>
        <begin position="88"/>
        <end position="106"/>
    </location>
</feature>
<feature type="transmembrane region" description="Helical" evidence="1">
    <location>
        <begin position="214"/>
        <end position="238"/>
    </location>
</feature>
<name>A0A949JYR3_9FIRM</name>
<protein>
    <submittedName>
        <fullName evidence="2">Uncharacterized protein</fullName>
    </submittedName>
</protein>
<dbReference type="Proteomes" id="UP000712157">
    <property type="component" value="Unassembled WGS sequence"/>
</dbReference>
<feature type="transmembrane region" description="Helical" evidence="1">
    <location>
        <begin position="244"/>
        <end position="266"/>
    </location>
</feature>
<dbReference type="EMBL" id="JAHQCW010000011">
    <property type="protein sequence ID" value="MBU9736616.1"/>
    <property type="molecule type" value="Genomic_DNA"/>
</dbReference>
<evidence type="ECO:0000256" key="1">
    <source>
        <dbReference type="SAM" id="Phobius"/>
    </source>
</evidence>
<keyword evidence="1" id="KW-1133">Transmembrane helix</keyword>
<feature type="transmembrane region" description="Helical" evidence="1">
    <location>
        <begin position="51"/>
        <end position="82"/>
    </location>
</feature>
<comment type="caution">
    <text evidence="2">The sequence shown here is derived from an EMBL/GenBank/DDBJ whole genome shotgun (WGS) entry which is preliminary data.</text>
</comment>
<keyword evidence="1" id="KW-0472">Membrane</keyword>
<accession>A0A949JYR3</accession>
<reference evidence="2" key="1">
    <citation type="submission" date="2021-06" db="EMBL/GenBank/DDBJ databases">
        <title>Description of novel taxa of the family Lachnospiraceae.</title>
        <authorList>
            <person name="Chaplin A.V."/>
            <person name="Sokolova S.R."/>
            <person name="Pikina A.P."/>
            <person name="Korzhanova M."/>
            <person name="Belova V."/>
            <person name="Korostin D."/>
            <person name="Efimov B.A."/>
        </authorList>
    </citation>
    <scope>NUCLEOTIDE SEQUENCE</scope>
    <source>
        <strain evidence="2">ASD5720</strain>
    </source>
</reference>
<evidence type="ECO:0000313" key="2">
    <source>
        <dbReference type="EMBL" id="MBU9736616.1"/>
    </source>
</evidence>
<organism evidence="2 3">
    <name type="scientific">Diplocloster agilis</name>
    <dbReference type="NCBI Taxonomy" id="2850323"/>
    <lineage>
        <taxon>Bacteria</taxon>
        <taxon>Bacillati</taxon>
        <taxon>Bacillota</taxon>
        <taxon>Clostridia</taxon>
        <taxon>Lachnospirales</taxon>
        <taxon>Lachnospiraceae</taxon>
        <taxon>Diplocloster</taxon>
    </lineage>
</organism>
<sequence>MITLLEFREQLKNFYAKFEVYITPLYKFLVSLTAFLLINQNMGYLRPLKNPAIAIILALLCSFLPMNFAVFFAGLLILGHAIGLSLEAGIVILCVELLILMLYLRLSPKSSFILLLTPIAFALKVPYVIPISVGLVSAPVAALPVGCGVAVYYMIDLLKTNASALSNSDAESMLTRISLLVNGIIDNKAMLLTIAAFTITIMVVYIIRRLSVDYAWGIAIGVGAITDIFVLLIGDFVLDVSNSLLMLIVGSLVAVLVALVLHFFLFSVDYSRTERVQFEDDEYYYYVKAVPKMSVTTRKKQIKKINAKKDDRRNERY</sequence>
<keyword evidence="3" id="KW-1185">Reference proteome</keyword>
<gene>
    <name evidence="2" type="ORF">KTH89_08700</name>
</gene>
<keyword evidence="1" id="KW-0812">Transmembrane</keyword>
<proteinExistence type="predicted"/>
<feature type="transmembrane region" description="Helical" evidence="1">
    <location>
        <begin position="189"/>
        <end position="207"/>
    </location>
</feature>
<feature type="transmembrane region" description="Helical" evidence="1">
    <location>
        <begin position="127"/>
        <end position="155"/>
    </location>
</feature>
<feature type="transmembrane region" description="Helical" evidence="1">
    <location>
        <begin position="20"/>
        <end position="39"/>
    </location>
</feature>
<evidence type="ECO:0000313" key="3">
    <source>
        <dbReference type="Proteomes" id="UP000712157"/>
    </source>
</evidence>